<dbReference type="InParanoid" id="S2JHH1"/>
<accession>S2JHH1</accession>
<feature type="domain" description="SAC" evidence="1">
    <location>
        <begin position="1"/>
        <end position="54"/>
    </location>
</feature>
<evidence type="ECO:0000313" key="3">
    <source>
        <dbReference type="Proteomes" id="UP000014254"/>
    </source>
</evidence>
<dbReference type="Pfam" id="PF02383">
    <property type="entry name" value="Syja_N"/>
    <property type="match status" value="1"/>
</dbReference>
<dbReference type="GO" id="GO:0016791">
    <property type="term" value="F:phosphatase activity"/>
    <property type="evidence" value="ECO:0007669"/>
    <property type="project" value="InterPro"/>
</dbReference>
<sequence length="114" mass="12908">MDPKFDAPSFTLPVMQGFVELNQCKTNDKSFAWGLIIRRSRHRPGLRYFSHGRDVSNSTVLISGVCFAIKHGDELIRWPRIVKLPSTDDISKADFTEKGNMSLPQITKEELASL</sequence>
<organism evidence="2 3">
    <name type="scientific">Mucor circinelloides f. circinelloides (strain 1006PhL)</name>
    <name type="common">Mucormycosis agent</name>
    <name type="synonym">Calyptromyces circinelloides</name>
    <dbReference type="NCBI Taxonomy" id="1220926"/>
    <lineage>
        <taxon>Eukaryota</taxon>
        <taxon>Fungi</taxon>
        <taxon>Fungi incertae sedis</taxon>
        <taxon>Mucoromycota</taxon>
        <taxon>Mucoromycotina</taxon>
        <taxon>Mucoromycetes</taxon>
        <taxon>Mucorales</taxon>
        <taxon>Mucorineae</taxon>
        <taxon>Mucoraceae</taxon>
        <taxon>Mucor</taxon>
    </lineage>
</organism>
<name>S2JHH1_MUCC1</name>
<gene>
    <name evidence="2" type="ORF">HMPREF1544_03449</name>
</gene>
<dbReference type="VEuPathDB" id="FungiDB:HMPREF1544_03449"/>
<dbReference type="Proteomes" id="UP000014254">
    <property type="component" value="Unassembled WGS sequence"/>
</dbReference>
<dbReference type="EMBL" id="KE123930">
    <property type="protein sequence ID" value="EPB89786.1"/>
    <property type="molecule type" value="Genomic_DNA"/>
</dbReference>
<evidence type="ECO:0000259" key="1">
    <source>
        <dbReference type="PROSITE" id="PS50275"/>
    </source>
</evidence>
<dbReference type="AlphaFoldDB" id="S2JHH1"/>
<proteinExistence type="predicted"/>
<dbReference type="STRING" id="1220926.S2JHH1"/>
<keyword evidence="3" id="KW-1185">Reference proteome</keyword>
<reference evidence="3" key="1">
    <citation type="submission" date="2013-05" db="EMBL/GenBank/DDBJ databases">
        <title>The Genome sequence of Mucor circinelloides f. circinelloides 1006PhL.</title>
        <authorList>
            <consortium name="The Broad Institute Genomics Platform"/>
            <person name="Cuomo C."/>
            <person name="Earl A."/>
            <person name="Findley K."/>
            <person name="Lee S.C."/>
            <person name="Walker B."/>
            <person name="Young S."/>
            <person name="Zeng Q."/>
            <person name="Gargeya S."/>
            <person name="Fitzgerald M."/>
            <person name="Haas B."/>
            <person name="Abouelleil A."/>
            <person name="Allen A.W."/>
            <person name="Alvarado L."/>
            <person name="Arachchi H.M."/>
            <person name="Berlin A.M."/>
            <person name="Chapman S.B."/>
            <person name="Gainer-Dewar J."/>
            <person name="Goldberg J."/>
            <person name="Griggs A."/>
            <person name="Gujja S."/>
            <person name="Hansen M."/>
            <person name="Howarth C."/>
            <person name="Imamovic A."/>
            <person name="Ireland A."/>
            <person name="Larimer J."/>
            <person name="McCowan C."/>
            <person name="Murphy C."/>
            <person name="Pearson M."/>
            <person name="Poon T.W."/>
            <person name="Priest M."/>
            <person name="Roberts A."/>
            <person name="Saif S."/>
            <person name="Shea T."/>
            <person name="Sisk P."/>
            <person name="Sykes S."/>
            <person name="Wortman J."/>
            <person name="Nusbaum C."/>
            <person name="Birren B."/>
        </authorList>
    </citation>
    <scope>NUCLEOTIDE SEQUENCE [LARGE SCALE GENOMIC DNA]</scope>
    <source>
        <strain evidence="3">1006PhL</strain>
    </source>
</reference>
<dbReference type="OrthoDB" id="10274175at2759"/>
<protein>
    <recommendedName>
        <fullName evidence="1">SAC domain-containing protein</fullName>
    </recommendedName>
</protein>
<dbReference type="InterPro" id="IPR002013">
    <property type="entry name" value="SAC_dom"/>
</dbReference>
<dbReference type="PROSITE" id="PS50275">
    <property type="entry name" value="SAC"/>
    <property type="match status" value="1"/>
</dbReference>
<evidence type="ECO:0000313" key="2">
    <source>
        <dbReference type="EMBL" id="EPB89786.1"/>
    </source>
</evidence>